<dbReference type="GO" id="GO:0006631">
    <property type="term" value="P:fatty acid metabolic process"/>
    <property type="evidence" value="ECO:0007669"/>
    <property type="project" value="TreeGrafter"/>
</dbReference>
<dbReference type="InterPro" id="IPR020845">
    <property type="entry name" value="AMP-binding_CS"/>
</dbReference>
<evidence type="ECO:0000259" key="3">
    <source>
        <dbReference type="Pfam" id="PF00501"/>
    </source>
</evidence>
<dbReference type="AlphaFoldDB" id="A0A8S1PD08"/>
<organism evidence="5 6">
    <name type="scientific">Paramecium primaurelia</name>
    <dbReference type="NCBI Taxonomy" id="5886"/>
    <lineage>
        <taxon>Eukaryota</taxon>
        <taxon>Sar</taxon>
        <taxon>Alveolata</taxon>
        <taxon>Ciliophora</taxon>
        <taxon>Intramacronucleata</taxon>
        <taxon>Oligohymenophorea</taxon>
        <taxon>Peniculida</taxon>
        <taxon>Parameciidae</taxon>
        <taxon>Paramecium</taxon>
    </lineage>
</organism>
<dbReference type="Pfam" id="PF13193">
    <property type="entry name" value="AMP-binding_C"/>
    <property type="match status" value="1"/>
</dbReference>
<dbReference type="OMA" id="ELNMTEY"/>
<accession>A0A8S1PD08</accession>
<comment type="caution">
    <text evidence="5">The sequence shown here is derived from an EMBL/GenBank/DDBJ whole genome shotgun (WGS) entry which is preliminary data.</text>
</comment>
<feature type="domain" description="AMP-binding enzyme C-terminal" evidence="4">
    <location>
        <begin position="470"/>
        <end position="546"/>
    </location>
</feature>
<keyword evidence="2" id="KW-0436">Ligase</keyword>
<evidence type="ECO:0000256" key="1">
    <source>
        <dbReference type="ARBA" id="ARBA00006432"/>
    </source>
</evidence>
<evidence type="ECO:0000259" key="4">
    <source>
        <dbReference type="Pfam" id="PF13193"/>
    </source>
</evidence>
<dbReference type="FunFam" id="3.30.300.30:FF:000008">
    <property type="entry name" value="2,3-dihydroxybenzoate-AMP ligase"/>
    <property type="match status" value="1"/>
</dbReference>
<dbReference type="EMBL" id="CAJJDM010000117">
    <property type="protein sequence ID" value="CAD8101066.1"/>
    <property type="molecule type" value="Genomic_DNA"/>
</dbReference>
<dbReference type="InterPro" id="IPR025110">
    <property type="entry name" value="AMP-bd_C"/>
</dbReference>
<dbReference type="PANTHER" id="PTHR43201:SF30">
    <property type="entry name" value="AMP-DEPENDENT SYNTHETASE_LIGASE DOMAIN-CONTAINING PROTEIN"/>
    <property type="match status" value="1"/>
</dbReference>
<dbReference type="InterPro" id="IPR000873">
    <property type="entry name" value="AMP-dep_synth/lig_dom"/>
</dbReference>
<proteinExistence type="inferred from homology"/>
<name>A0A8S1PD08_PARPR</name>
<reference evidence="5" key="1">
    <citation type="submission" date="2021-01" db="EMBL/GenBank/DDBJ databases">
        <authorList>
            <consortium name="Genoscope - CEA"/>
            <person name="William W."/>
        </authorList>
    </citation>
    <scope>NUCLEOTIDE SEQUENCE</scope>
</reference>
<evidence type="ECO:0000313" key="5">
    <source>
        <dbReference type="EMBL" id="CAD8101066.1"/>
    </source>
</evidence>
<gene>
    <name evidence="5" type="ORF">PPRIM_AZ9-3.1.T1140092</name>
</gene>
<sequence length="572" mass="64206">MLFKGIRYAKSYFHGASNIPLTYKTVGQQLHDITEKYPDNLAVVSQLQDVQMTYSEFYKRSKELAAAFIALGLEKGDRIGIFSPNNVEWALTQFAAAMADLILVNINPAYQTNELEYTLNKVGCKALILRSTFKHSNYVSMIKELAPELDQPGNLNSKRIPALKSTILIDDIHKKGFFNFKELFSIYGSSHLNEVDQRMSKQDPDDITNIQFTSGTTGAPKGACLSHLNILNNGKYVGERVHYTSNDRVAIAVPLYHCFGMVMGNLACINYGSTMVYPSDGFSAGATLEAVTNYKCTSIYGVPTMFIEYLNEYEKHKTKYDVSTLRTGLIAGSLASEALMKQIINVLGVRDISNCYGQTETSPVTSQTKTIDSFEIKTSKVGQPMNMEVKIVDSNGKIVPYDTPGEYCSRGYAVMKGYWGDEKATKNTIDENGFLHSGDLATMDKNGYVAIVGRIKDMIIRGGENIYPKEIEDYLSHLKGVEQVQVVGCFDEKYGEEVVALIKMKKGAEELSGLDVYQFCHKKIAHYKIPKYVKFVNDFPYTVTGKPQKFKMRDEINKELEDPKLRELYQIK</sequence>
<dbReference type="PANTHER" id="PTHR43201">
    <property type="entry name" value="ACYL-COA SYNTHETASE"/>
    <property type="match status" value="1"/>
</dbReference>
<dbReference type="GO" id="GO:0031956">
    <property type="term" value="F:medium-chain fatty acid-CoA ligase activity"/>
    <property type="evidence" value="ECO:0007669"/>
    <property type="project" value="TreeGrafter"/>
</dbReference>
<dbReference type="PROSITE" id="PS00455">
    <property type="entry name" value="AMP_BINDING"/>
    <property type="match status" value="1"/>
</dbReference>
<protein>
    <submittedName>
        <fullName evidence="5">Uncharacterized protein</fullName>
    </submittedName>
</protein>
<dbReference type="Pfam" id="PF00501">
    <property type="entry name" value="AMP-binding"/>
    <property type="match status" value="1"/>
</dbReference>
<dbReference type="Proteomes" id="UP000688137">
    <property type="component" value="Unassembled WGS sequence"/>
</dbReference>
<evidence type="ECO:0000313" key="6">
    <source>
        <dbReference type="Proteomes" id="UP000688137"/>
    </source>
</evidence>
<keyword evidence="6" id="KW-1185">Reference proteome</keyword>
<dbReference type="FunFam" id="3.40.50.12780:FF:000003">
    <property type="entry name" value="Long-chain-fatty-acid--CoA ligase FadD"/>
    <property type="match status" value="1"/>
</dbReference>
<comment type="similarity">
    <text evidence="1">Belongs to the ATP-dependent AMP-binding enzyme family.</text>
</comment>
<feature type="domain" description="AMP-dependent synthetase/ligase" evidence="3">
    <location>
        <begin position="34"/>
        <end position="419"/>
    </location>
</feature>
<evidence type="ECO:0000256" key="2">
    <source>
        <dbReference type="ARBA" id="ARBA00022598"/>
    </source>
</evidence>